<dbReference type="Gene3D" id="2.20.100.10">
    <property type="entry name" value="Thrombospondin type-1 (TSP1) repeat"/>
    <property type="match status" value="4"/>
</dbReference>
<evidence type="ECO:0000256" key="11">
    <source>
        <dbReference type="ARBA" id="ARBA00023136"/>
    </source>
</evidence>
<evidence type="ECO:0000259" key="17">
    <source>
        <dbReference type="PROSITE" id="PS51004"/>
    </source>
</evidence>
<protein>
    <recommendedName>
        <fullName evidence="14">Semaphorin-2A</fullName>
    </recommendedName>
</protein>
<keyword evidence="9" id="KW-0524">Neurogenesis</keyword>
<dbReference type="InterPro" id="IPR015943">
    <property type="entry name" value="WD40/YVTN_repeat-like_dom_sf"/>
</dbReference>
<keyword evidence="10 16" id="KW-1133">Transmembrane helix</keyword>
<evidence type="ECO:0000256" key="14">
    <source>
        <dbReference type="ARBA" id="ARBA00074148"/>
    </source>
</evidence>
<dbReference type="GO" id="GO:0005886">
    <property type="term" value="C:plasma membrane"/>
    <property type="evidence" value="ECO:0007669"/>
    <property type="project" value="TreeGrafter"/>
</dbReference>
<evidence type="ECO:0000256" key="3">
    <source>
        <dbReference type="ARBA" id="ARBA00022473"/>
    </source>
</evidence>
<comment type="caution">
    <text evidence="15">Lacks conserved residue(s) required for the propagation of feature annotation.</text>
</comment>
<keyword evidence="5 16" id="KW-0812">Transmembrane</keyword>
<keyword evidence="12" id="KW-1015">Disulfide bond</keyword>
<dbReference type="InterPro" id="IPR016201">
    <property type="entry name" value="PSI"/>
</dbReference>
<dbReference type="GO" id="GO:0030215">
    <property type="term" value="F:semaphorin receptor binding"/>
    <property type="evidence" value="ECO:0007669"/>
    <property type="project" value="InterPro"/>
</dbReference>
<evidence type="ECO:0000256" key="4">
    <source>
        <dbReference type="ARBA" id="ARBA00022525"/>
    </source>
</evidence>
<dbReference type="GO" id="GO:0005576">
    <property type="term" value="C:extracellular region"/>
    <property type="evidence" value="ECO:0007669"/>
    <property type="project" value="UniProtKB-SubCell"/>
</dbReference>
<dbReference type="FunFam" id="2.130.10.10:FF:000369">
    <property type="entry name" value="semaphorin-2A isoform X1"/>
    <property type="match status" value="1"/>
</dbReference>
<dbReference type="InterPro" id="IPR036383">
    <property type="entry name" value="TSP1_rpt_sf"/>
</dbReference>
<comment type="subcellular location">
    <subcellularLocation>
        <location evidence="1">Membrane</location>
        <topology evidence="1">Single-pass membrane protein</topology>
    </subcellularLocation>
    <subcellularLocation>
        <location evidence="2">Secreted</location>
    </subcellularLocation>
</comment>
<dbReference type="PROSITE" id="PS50092">
    <property type="entry name" value="TSP1"/>
    <property type="match status" value="4"/>
</dbReference>
<evidence type="ECO:0000313" key="18">
    <source>
        <dbReference type="EMBL" id="KAK2145122.1"/>
    </source>
</evidence>
<evidence type="ECO:0000256" key="2">
    <source>
        <dbReference type="ARBA" id="ARBA00004613"/>
    </source>
</evidence>
<dbReference type="PRINTS" id="PR01705">
    <property type="entry name" value="TSP1REPEAT"/>
</dbReference>
<dbReference type="SUPFAM" id="SSF82895">
    <property type="entry name" value="TSP-1 type 1 repeat"/>
    <property type="match status" value="4"/>
</dbReference>
<dbReference type="SUPFAM" id="SSF101912">
    <property type="entry name" value="Sema domain"/>
    <property type="match status" value="1"/>
</dbReference>
<keyword evidence="7" id="KW-0677">Repeat</keyword>
<dbReference type="Pfam" id="PF01403">
    <property type="entry name" value="Sema"/>
    <property type="match status" value="1"/>
</dbReference>
<organism evidence="18 19">
    <name type="scientific">Paralvinella palmiformis</name>
    <dbReference type="NCBI Taxonomy" id="53620"/>
    <lineage>
        <taxon>Eukaryota</taxon>
        <taxon>Metazoa</taxon>
        <taxon>Spiralia</taxon>
        <taxon>Lophotrochozoa</taxon>
        <taxon>Annelida</taxon>
        <taxon>Polychaeta</taxon>
        <taxon>Sedentaria</taxon>
        <taxon>Canalipalpata</taxon>
        <taxon>Terebellida</taxon>
        <taxon>Terebelliformia</taxon>
        <taxon>Alvinellidae</taxon>
        <taxon>Paralvinella</taxon>
    </lineage>
</organism>
<dbReference type="Pfam" id="PF23260">
    <property type="entry name" value="TSP1_2"/>
    <property type="match status" value="1"/>
</dbReference>
<dbReference type="InterPro" id="IPR002165">
    <property type="entry name" value="Plexin_repeat"/>
</dbReference>
<dbReference type="Pfam" id="PF01437">
    <property type="entry name" value="PSI"/>
    <property type="match status" value="1"/>
</dbReference>
<evidence type="ECO:0000256" key="10">
    <source>
        <dbReference type="ARBA" id="ARBA00022989"/>
    </source>
</evidence>
<keyword evidence="6" id="KW-0732">Signal</keyword>
<keyword evidence="19" id="KW-1185">Reference proteome</keyword>
<evidence type="ECO:0000256" key="16">
    <source>
        <dbReference type="SAM" id="Phobius"/>
    </source>
</evidence>
<comment type="caution">
    <text evidence="18">The sequence shown here is derived from an EMBL/GenBank/DDBJ whole genome shotgun (WGS) entry which is preliminary data.</text>
</comment>
<evidence type="ECO:0000256" key="6">
    <source>
        <dbReference type="ARBA" id="ARBA00022729"/>
    </source>
</evidence>
<keyword evidence="11 16" id="KW-0472">Membrane</keyword>
<sequence length="1063" mass="121521">MCQAKGQNLSNCQNYIRVLVQLNETLLVCGTYAFSPKCSWRKVNSLKDVISYVPGMAKCPYDRHQNNTALLTLDGNLYSATVTDFTARDPAIFRTLGPERHLRTVQYNSRWLNEPDFVSSHEIGEFIYFFFRESAVEYINCGKNIYSRVARVCKNDNGGSNFLLEDNWTTFVKARLNCSLPGRYPFYFNELQNTYFVEKQQLIYAIFTTSPTSIYGTAVCVFNITAFHHAFKGAFKYQENTQMVWTRVSNSGAHQCDPLSDIDASTSNNKTPGQRKLIDAMKFQIMDSAVQPMFVEPLLVAENERFTHIIVDIISTKHHHHLSVIFVATLEGTIKKYVSLPNSQKLCLIEQIQVLPSGSKPGLLKTMKLEQTQGMLYVGTEYSVYKIPLQRCHRFTTKSSCLKAQDPYCGWNTNERRCMTAPASLPSHIWHQNITSCPSQMTSVHGGWTWWSSWSSCSSSCGIAVRSRHRYCGNPEPQFGGRICIGPDVDEAYCLDNPECPLSTVAPVDGQWSAWSVWSLCTHRCGGGIHRRERVCSSPLPQDGGLPCIGNNIEWRECNIHECGERKRTEWSEWHIINTTKDGTTQERIRFTCRAPVEDENYIRISHIKRDTRFCPLGGGVEECKKRGKYRLCVDDSTSHKQNTTDDKLYRKHDIICKLGGVDTKKHKHKQRQKIRLKKENVVNKIDIKNSVYGLRVPRHSIREEMRIFRGFCGCRDLGVLRVCRHCWYKVWSPWSEWTTCSRLCDGGTQTRRRLCLPSGVSCYCDGHGHELRVCNVHSCQGQWSCWSDYSACSSTCGAGQRWRKRQCQAVTSGGHYTQPCPGSDREQMPCYDLPSCPDCEEGQGWTEWSKWSTCKPQNIRERHRICCLRDTLYKQCEGPHRETRICKYNEVLQFGLQAAVQGDTSGDFQVNVQTASVQEVPIQSMSAVRTTCRECFCMYHLIIVGIVGFILGGVICVGIFLYCQRQQEENKDQDKYNTLQRLHQTTDSFKNEYITATDVTPPTQSSVDLIPLTTNKQYYSSGSLKQKDSYRSLTVREASLKRDSLLRTNSMRTNLSLNNMDY</sequence>
<dbReference type="SMART" id="SM00209">
    <property type="entry name" value="TSP1"/>
    <property type="match status" value="5"/>
</dbReference>
<reference evidence="18" key="1">
    <citation type="journal article" date="2023" name="Mol. Biol. Evol.">
        <title>Third-Generation Sequencing Reveals the Adaptive Role of the Epigenome in Three Deep-Sea Polychaetes.</title>
        <authorList>
            <person name="Perez M."/>
            <person name="Aroh O."/>
            <person name="Sun Y."/>
            <person name="Lan Y."/>
            <person name="Juniper S.K."/>
            <person name="Young C.R."/>
            <person name="Angers B."/>
            <person name="Qian P.Y."/>
        </authorList>
    </citation>
    <scope>NUCLEOTIDE SEQUENCE</scope>
    <source>
        <strain evidence="18">P08H-3</strain>
    </source>
</reference>
<dbReference type="SMART" id="SM00630">
    <property type="entry name" value="Sema"/>
    <property type="match status" value="1"/>
</dbReference>
<dbReference type="PANTHER" id="PTHR11036">
    <property type="entry name" value="SEMAPHORIN"/>
    <property type="match status" value="1"/>
</dbReference>
<dbReference type="PANTHER" id="PTHR11036:SF79">
    <property type="entry name" value="SEMAPHORIN 5C, ISOFORM A"/>
    <property type="match status" value="1"/>
</dbReference>
<dbReference type="SUPFAM" id="SSF103575">
    <property type="entry name" value="Plexin repeat"/>
    <property type="match status" value="1"/>
</dbReference>
<dbReference type="Proteomes" id="UP001208570">
    <property type="component" value="Unassembled WGS sequence"/>
</dbReference>
<evidence type="ECO:0000256" key="8">
    <source>
        <dbReference type="ARBA" id="ARBA00022782"/>
    </source>
</evidence>
<evidence type="ECO:0000256" key="9">
    <source>
        <dbReference type="ARBA" id="ARBA00022902"/>
    </source>
</evidence>
<dbReference type="GO" id="GO:0071526">
    <property type="term" value="P:semaphorin-plexin signaling pathway"/>
    <property type="evidence" value="ECO:0007669"/>
    <property type="project" value="TreeGrafter"/>
</dbReference>
<evidence type="ECO:0000313" key="19">
    <source>
        <dbReference type="Proteomes" id="UP001208570"/>
    </source>
</evidence>
<dbReference type="GO" id="GO:0007411">
    <property type="term" value="P:axon guidance"/>
    <property type="evidence" value="ECO:0007669"/>
    <property type="project" value="TreeGrafter"/>
</dbReference>
<dbReference type="InterPro" id="IPR001627">
    <property type="entry name" value="Semap_dom"/>
</dbReference>
<proteinExistence type="predicted"/>
<dbReference type="PROSITE" id="PS51004">
    <property type="entry name" value="SEMA"/>
    <property type="match status" value="1"/>
</dbReference>
<evidence type="ECO:0000256" key="7">
    <source>
        <dbReference type="ARBA" id="ARBA00022737"/>
    </source>
</evidence>
<dbReference type="Gene3D" id="3.30.1680.10">
    <property type="entry name" value="ligand-binding face of the semaphorins, domain 2"/>
    <property type="match status" value="1"/>
</dbReference>
<feature type="domain" description="Sema" evidence="17">
    <location>
        <begin position="1"/>
        <end position="389"/>
    </location>
</feature>
<feature type="transmembrane region" description="Helical" evidence="16">
    <location>
        <begin position="939"/>
        <end position="964"/>
    </location>
</feature>
<keyword evidence="13" id="KW-0325">Glycoprotein</keyword>
<dbReference type="FunFam" id="2.20.100.10:FF:000001">
    <property type="entry name" value="semaphorin-5A isoform X1"/>
    <property type="match status" value="2"/>
</dbReference>
<evidence type="ECO:0000256" key="15">
    <source>
        <dbReference type="PROSITE-ProRule" id="PRU00352"/>
    </source>
</evidence>
<gene>
    <name evidence="18" type="ORF">LSH36_701g01026</name>
</gene>
<name>A0AAD9J221_9ANNE</name>
<dbReference type="GO" id="GO:0030335">
    <property type="term" value="P:positive regulation of cell migration"/>
    <property type="evidence" value="ECO:0007669"/>
    <property type="project" value="TreeGrafter"/>
</dbReference>
<dbReference type="AlphaFoldDB" id="A0AAD9J221"/>
<dbReference type="GO" id="GO:0045499">
    <property type="term" value="F:chemorepellent activity"/>
    <property type="evidence" value="ECO:0007669"/>
    <property type="project" value="TreeGrafter"/>
</dbReference>
<dbReference type="Pfam" id="PF00090">
    <property type="entry name" value="TSP_1"/>
    <property type="match status" value="5"/>
</dbReference>
<evidence type="ECO:0000256" key="5">
    <source>
        <dbReference type="ARBA" id="ARBA00022692"/>
    </source>
</evidence>
<dbReference type="InterPro" id="IPR000884">
    <property type="entry name" value="TSP1_rpt"/>
</dbReference>
<keyword evidence="8" id="KW-0221">Differentiation</keyword>
<keyword evidence="4" id="KW-0964">Secreted</keyword>
<dbReference type="InterPro" id="IPR057563">
    <property type="entry name" value="Sema5A/B-like_TSP-1"/>
</dbReference>
<accession>A0AAD9J221</accession>
<dbReference type="InterPro" id="IPR036352">
    <property type="entry name" value="Semap_dom_sf"/>
</dbReference>
<dbReference type="EMBL" id="JAODUP010000701">
    <property type="protein sequence ID" value="KAK2145122.1"/>
    <property type="molecule type" value="Genomic_DNA"/>
</dbReference>
<evidence type="ECO:0000256" key="12">
    <source>
        <dbReference type="ARBA" id="ARBA00023157"/>
    </source>
</evidence>
<keyword evidence="3" id="KW-0217">Developmental protein</keyword>
<evidence type="ECO:0000256" key="13">
    <source>
        <dbReference type="ARBA" id="ARBA00023180"/>
    </source>
</evidence>
<dbReference type="InterPro" id="IPR027231">
    <property type="entry name" value="Semaphorin"/>
</dbReference>
<dbReference type="Gene3D" id="2.130.10.10">
    <property type="entry name" value="YVTN repeat-like/Quinoprotein amine dehydrogenase"/>
    <property type="match status" value="1"/>
</dbReference>
<evidence type="ECO:0000256" key="1">
    <source>
        <dbReference type="ARBA" id="ARBA00004167"/>
    </source>
</evidence>
<dbReference type="SMART" id="SM00423">
    <property type="entry name" value="PSI"/>
    <property type="match status" value="1"/>
</dbReference>